<protein>
    <submittedName>
        <fullName evidence="3">Uncharacterized protein</fullName>
    </submittedName>
</protein>
<evidence type="ECO:0000256" key="2">
    <source>
        <dbReference type="SAM" id="MobiDB-lite"/>
    </source>
</evidence>
<dbReference type="SMART" id="SM00175">
    <property type="entry name" value="RAB"/>
    <property type="match status" value="1"/>
</dbReference>
<dbReference type="SUPFAM" id="SSF52540">
    <property type="entry name" value="P-loop containing nucleoside triphosphate hydrolases"/>
    <property type="match status" value="1"/>
</dbReference>
<dbReference type="GO" id="GO:0005525">
    <property type="term" value="F:GTP binding"/>
    <property type="evidence" value="ECO:0007669"/>
    <property type="project" value="InterPro"/>
</dbReference>
<reference evidence="3 4" key="1">
    <citation type="journal article" date="2018" name="Sci. Rep.">
        <title>Raphidocelis subcapitata (=Pseudokirchneriella subcapitata) provides an insight into genome evolution and environmental adaptations in the Sphaeropleales.</title>
        <authorList>
            <person name="Suzuki S."/>
            <person name="Yamaguchi H."/>
            <person name="Nakajima N."/>
            <person name="Kawachi M."/>
        </authorList>
    </citation>
    <scope>NUCLEOTIDE SEQUENCE [LARGE SCALE GENOMIC DNA]</scope>
    <source>
        <strain evidence="3 4">NIES-35</strain>
    </source>
</reference>
<dbReference type="FunFam" id="3.40.50.300:FF:001447">
    <property type="entry name" value="Ras-related protein Rab-1B"/>
    <property type="match status" value="1"/>
</dbReference>
<keyword evidence="1" id="KW-0547">Nucleotide-binding</keyword>
<dbReference type="InterPro" id="IPR027417">
    <property type="entry name" value="P-loop_NTPase"/>
</dbReference>
<evidence type="ECO:0000313" key="3">
    <source>
        <dbReference type="EMBL" id="GBF91615.1"/>
    </source>
</evidence>
<evidence type="ECO:0000313" key="4">
    <source>
        <dbReference type="Proteomes" id="UP000247498"/>
    </source>
</evidence>
<feature type="compositionally biased region" description="Pro residues" evidence="2">
    <location>
        <begin position="27"/>
        <end position="36"/>
    </location>
</feature>
<dbReference type="EMBL" id="BDRX01000025">
    <property type="protein sequence ID" value="GBF91615.1"/>
    <property type="molecule type" value="Genomic_DNA"/>
</dbReference>
<name>A0A2V0P3G0_9CHLO</name>
<dbReference type="InterPro" id="IPR005225">
    <property type="entry name" value="Small_GTP-bd"/>
</dbReference>
<feature type="compositionally biased region" description="Gly residues" evidence="2">
    <location>
        <begin position="223"/>
        <end position="233"/>
    </location>
</feature>
<dbReference type="Proteomes" id="UP000247498">
    <property type="component" value="Unassembled WGS sequence"/>
</dbReference>
<dbReference type="InterPro" id="IPR001806">
    <property type="entry name" value="Small_GTPase"/>
</dbReference>
<dbReference type="Pfam" id="PF00071">
    <property type="entry name" value="Ras"/>
    <property type="match status" value="1"/>
</dbReference>
<dbReference type="GO" id="GO:0003924">
    <property type="term" value="F:GTPase activity"/>
    <property type="evidence" value="ECO:0007669"/>
    <property type="project" value="InterPro"/>
</dbReference>
<accession>A0A2V0P3G0</accession>
<dbReference type="STRING" id="307507.A0A2V0P3G0"/>
<feature type="compositionally biased region" description="Gly residues" evidence="2">
    <location>
        <begin position="7"/>
        <end position="20"/>
    </location>
</feature>
<keyword evidence="4" id="KW-1185">Reference proteome</keyword>
<proteinExistence type="predicted"/>
<feature type="region of interest" description="Disordered" evidence="2">
    <location>
        <begin position="1"/>
        <end position="38"/>
    </location>
</feature>
<dbReference type="NCBIfam" id="TIGR00231">
    <property type="entry name" value="small_GTP"/>
    <property type="match status" value="1"/>
</dbReference>
<dbReference type="InParanoid" id="A0A2V0P3G0"/>
<dbReference type="AlphaFoldDB" id="A0A2V0P3G0"/>
<dbReference type="PRINTS" id="PR00449">
    <property type="entry name" value="RASTRNSFRMNG"/>
</dbReference>
<organism evidence="3 4">
    <name type="scientific">Raphidocelis subcapitata</name>
    <dbReference type="NCBI Taxonomy" id="307507"/>
    <lineage>
        <taxon>Eukaryota</taxon>
        <taxon>Viridiplantae</taxon>
        <taxon>Chlorophyta</taxon>
        <taxon>core chlorophytes</taxon>
        <taxon>Chlorophyceae</taxon>
        <taxon>CS clade</taxon>
        <taxon>Sphaeropleales</taxon>
        <taxon>Selenastraceae</taxon>
        <taxon>Raphidocelis</taxon>
    </lineage>
</organism>
<dbReference type="PANTHER" id="PTHR47978">
    <property type="match status" value="1"/>
</dbReference>
<dbReference type="PROSITE" id="PS51419">
    <property type="entry name" value="RAB"/>
    <property type="match status" value="1"/>
</dbReference>
<dbReference type="Gene3D" id="3.40.50.300">
    <property type="entry name" value="P-loop containing nucleotide triphosphate hydrolases"/>
    <property type="match status" value="1"/>
</dbReference>
<dbReference type="SMART" id="SM00176">
    <property type="entry name" value="RAN"/>
    <property type="match status" value="1"/>
</dbReference>
<feature type="region of interest" description="Disordered" evidence="2">
    <location>
        <begin position="221"/>
        <end position="242"/>
    </location>
</feature>
<gene>
    <name evidence="3" type="ORF">Rsub_04355</name>
</gene>
<dbReference type="SMART" id="SM00173">
    <property type="entry name" value="RAS"/>
    <property type="match status" value="1"/>
</dbReference>
<dbReference type="OrthoDB" id="8830751at2759"/>
<sequence>MQRDDGGGGGGGGGAGGGTLCAGAAGPPRPRPPGRPPRTRMVRIKVISLGDVGVGKSCIIKRYCEGKFVARYIPTIGVDFGVKPVRVNLWDMAGAPEYFEVRNEFYRDTQGALLVFDATSRQSFESLAGWLDEAAANGAPPGMAVVVAATKCDAAAGPRRVGEREARDWAAERGFGYFEVSAQTGASVAALFASLFAQVLASTANVPVDAVARAAEAAADAAAGGGDGGGCGGDDTIRGGEP</sequence>
<evidence type="ECO:0000256" key="1">
    <source>
        <dbReference type="ARBA" id="ARBA00022741"/>
    </source>
</evidence>
<comment type="caution">
    <text evidence="3">The sequence shown here is derived from an EMBL/GenBank/DDBJ whole genome shotgun (WGS) entry which is preliminary data.</text>
</comment>
<dbReference type="SMART" id="SM00174">
    <property type="entry name" value="RHO"/>
    <property type="match status" value="1"/>
</dbReference>